<organism evidence="2 3">
    <name type="scientific">Vespula squamosa</name>
    <name type="common">Southern yellow jacket</name>
    <name type="synonym">Wasp</name>
    <dbReference type="NCBI Taxonomy" id="30214"/>
    <lineage>
        <taxon>Eukaryota</taxon>
        <taxon>Metazoa</taxon>
        <taxon>Ecdysozoa</taxon>
        <taxon>Arthropoda</taxon>
        <taxon>Hexapoda</taxon>
        <taxon>Insecta</taxon>
        <taxon>Pterygota</taxon>
        <taxon>Neoptera</taxon>
        <taxon>Endopterygota</taxon>
        <taxon>Hymenoptera</taxon>
        <taxon>Apocrita</taxon>
        <taxon>Aculeata</taxon>
        <taxon>Vespoidea</taxon>
        <taxon>Vespidae</taxon>
        <taxon>Vespinae</taxon>
        <taxon>Vespula</taxon>
    </lineage>
</organism>
<dbReference type="Proteomes" id="UP001607302">
    <property type="component" value="Unassembled WGS sequence"/>
</dbReference>
<dbReference type="EMBL" id="JAUDFV010000147">
    <property type="protein sequence ID" value="KAL2720451.1"/>
    <property type="molecule type" value="Genomic_DNA"/>
</dbReference>
<dbReference type="Gene3D" id="3.90.1200.10">
    <property type="match status" value="1"/>
</dbReference>
<dbReference type="Pfam" id="PF02958">
    <property type="entry name" value="EcKL"/>
    <property type="match status" value="1"/>
</dbReference>
<accession>A0ABD2AIK3</accession>
<proteinExistence type="predicted"/>
<gene>
    <name evidence="2" type="ORF">V1478_010717</name>
</gene>
<reference evidence="2 3" key="1">
    <citation type="journal article" date="2024" name="Ann. Entomol. Soc. Am.">
        <title>Genomic analyses of the southern and eastern yellowjacket wasps (Hymenoptera: Vespidae) reveal evolutionary signatures of social life.</title>
        <authorList>
            <person name="Catto M.A."/>
            <person name="Caine P.B."/>
            <person name="Orr S.E."/>
            <person name="Hunt B.G."/>
            <person name="Goodisman M.A.D."/>
        </authorList>
    </citation>
    <scope>NUCLEOTIDE SEQUENCE [LARGE SCALE GENOMIC DNA]</scope>
    <source>
        <strain evidence="2">233</strain>
        <tissue evidence="2">Head and thorax</tissue>
    </source>
</reference>
<dbReference type="AlphaFoldDB" id="A0ABD2AIK3"/>
<sequence length="413" mass="49283">MSREIGHFSENEFLEEEKHIEKYLRAIAEDKSLSDPHFQVTRAVKAGENFVSDVYRALIEDEKNGRIEKIHLIVKCAPIDLRRKLIKVRKMFLQEIRFYKEILPVFNDFLRDYNMSVDNIPFMYSYSKDDKNEILILEDLKIKNYIMRETKFLDYPHARLALRCLGKFHAYSFAIRAKKPDTFEVFKSIEEPLFFKESSATVNKEMHVRTIKLCDIVAKTLEGEDEHYQKRFNDFVKNMFDTMLEVVQGSVAEPYAVVNHGDAWTNNILFKYKENERTYEPQDLRFLDFQICRYASPALDISYTLFCSTLYEIRVEHYDDLLRHYYDSFSKCLESLDCNPRELFPYEMLLKHIERFGKYAVCMAIHVIHLFADQNDISSSVDVDVYYDKLKKNNFYRETLINTFKEFIDRNII</sequence>
<feature type="domain" description="CHK kinase-like" evidence="1">
    <location>
        <begin position="135"/>
        <end position="335"/>
    </location>
</feature>
<protein>
    <recommendedName>
        <fullName evidence="1">CHK kinase-like domain-containing protein</fullName>
    </recommendedName>
</protein>
<dbReference type="InterPro" id="IPR011009">
    <property type="entry name" value="Kinase-like_dom_sf"/>
</dbReference>
<dbReference type="InterPro" id="IPR004119">
    <property type="entry name" value="EcKL"/>
</dbReference>
<evidence type="ECO:0000313" key="3">
    <source>
        <dbReference type="Proteomes" id="UP001607302"/>
    </source>
</evidence>
<evidence type="ECO:0000259" key="1">
    <source>
        <dbReference type="SMART" id="SM00587"/>
    </source>
</evidence>
<evidence type="ECO:0000313" key="2">
    <source>
        <dbReference type="EMBL" id="KAL2720451.1"/>
    </source>
</evidence>
<comment type="caution">
    <text evidence="2">The sequence shown here is derived from an EMBL/GenBank/DDBJ whole genome shotgun (WGS) entry which is preliminary data.</text>
</comment>
<keyword evidence="3" id="KW-1185">Reference proteome</keyword>
<dbReference type="SUPFAM" id="SSF56112">
    <property type="entry name" value="Protein kinase-like (PK-like)"/>
    <property type="match status" value="1"/>
</dbReference>
<dbReference type="PANTHER" id="PTHR11012:SF30">
    <property type="entry name" value="PROTEIN KINASE-LIKE DOMAIN-CONTAINING"/>
    <property type="match status" value="1"/>
</dbReference>
<dbReference type="PANTHER" id="PTHR11012">
    <property type="entry name" value="PROTEIN KINASE-LIKE DOMAIN-CONTAINING"/>
    <property type="match status" value="1"/>
</dbReference>
<name>A0ABD2AIK3_VESSQ</name>
<dbReference type="InterPro" id="IPR015897">
    <property type="entry name" value="CHK_kinase-like"/>
</dbReference>
<dbReference type="SMART" id="SM00587">
    <property type="entry name" value="CHK"/>
    <property type="match status" value="1"/>
</dbReference>